<accession>A0A835C5K7</accession>
<dbReference type="PANTHER" id="PTHR33074:SF72">
    <property type="entry name" value="DUF1618 DOMAIN-CONTAINING PROTEIN"/>
    <property type="match status" value="1"/>
</dbReference>
<dbReference type="InterPro" id="IPR011676">
    <property type="entry name" value="DUF1618"/>
</dbReference>
<feature type="domain" description="DUF1618" evidence="1">
    <location>
        <begin position="211"/>
        <end position="273"/>
    </location>
</feature>
<keyword evidence="3" id="KW-1185">Reference proteome</keyword>
<reference evidence="2" key="1">
    <citation type="submission" date="2020-07" db="EMBL/GenBank/DDBJ databases">
        <title>Genome sequence and genetic diversity analysis of an under-domesticated orphan crop, white fonio (Digitaria exilis).</title>
        <authorList>
            <person name="Bennetzen J.L."/>
            <person name="Chen S."/>
            <person name="Ma X."/>
            <person name="Wang X."/>
            <person name="Yssel A.E.J."/>
            <person name="Chaluvadi S.R."/>
            <person name="Johnson M."/>
            <person name="Gangashetty P."/>
            <person name="Hamidou F."/>
            <person name="Sanogo M.D."/>
            <person name="Zwaenepoel A."/>
            <person name="Wallace J."/>
            <person name="Van De Peer Y."/>
            <person name="Van Deynze A."/>
        </authorList>
    </citation>
    <scope>NUCLEOTIDE SEQUENCE</scope>
    <source>
        <tissue evidence="2">Leaves</tissue>
    </source>
</reference>
<evidence type="ECO:0000313" key="2">
    <source>
        <dbReference type="EMBL" id="KAF8721245.1"/>
    </source>
</evidence>
<dbReference type="AlphaFoldDB" id="A0A835C5K7"/>
<proteinExistence type="predicted"/>
<comment type="caution">
    <text evidence="2">The sequence shown here is derived from an EMBL/GenBank/DDBJ whole genome shotgun (WGS) entry which is preliminary data.</text>
</comment>
<name>A0A835C5K7_9POAL</name>
<evidence type="ECO:0000313" key="3">
    <source>
        <dbReference type="Proteomes" id="UP000636709"/>
    </source>
</evidence>
<dbReference type="PANTHER" id="PTHR33074">
    <property type="entry name" value="EXPRESSED PROTEIN-RELATED"/>
    <property type="match status" value="1"/>
</dbReference>
<gene>
    <name evidence="2" type="ORF">HU200_023170</name>
</gene>
<protein>
    <recommendedName>
        <fullName evidence="1">DUF1618 domain-containing protein</fullName>
    </recommendedName>
</protein>
<dbReference type="Pfam" id="PF07762">
    <property type="entry name" value="DUF1618"/>
    <property type="match status" value="1"/>
</dbReference>
<sequence>MSTDTAATMKKKRVLVNITTAVGIHGNRTSATSLTRNSVPVQVSLVLQRRPQLSTVFVHTSDLSLAADDPPEIVRSEDDLLLLRVNVGKLRASMSPDDCDYFIYRAHPTHPSLELLQRPHPFFHVSDVGLLPRSGGHYTLAALVRTGERNLYKLHLFHSDTAASSGWRSTIVSAPEQLFPVEIPSKCHRILYHHTTTVIPIGGERGTMGFVDLRRGILLCDVLDPNPTLRCMPLPLPLQKMGSNHGLGEELGYPGHSRGISFIRDKGCLSFVQ</sequence>
<organism evidence="2 3">
    <name type="scientific">Digitaria exilis</name>
    <dbReference type="NCBI Taxonomy" id="1010633"/>
    <lineage>
        <taxon>Eukaryota</taxon>
        <taxon>Viridiplantae</taxon>
        <taxon>Streptophyta</taxon>
        <taxon>Embryophyta</taxon>
        <taxon>Tracheophyta</taxon>
        <taxon>Spermatophyta</taxon>
        <taxon>Magnoliopsida</taxon>
        <taxon>Liliopsida</taxon>
        <taxon>Poales</taxon>
        <taxon>Poaceae</taxon>
        <taxon>PACMAD clade</taxon>
        <taxon>Panicoideae</taxon>
        <taxon>Panicodae</taxon>
        <taxon>Paniceae</taxon>
        <taxon>Anthephorinae</taxon>
        <taxon>Digitaria</taxon>
    </lineage>
</organism>
<dbReference type="OrthoDB" id="661431at2759"/>
<evidence type="ECO:0000259" key="1">
    <source>
        <dbReference type="Pfam" id="PF07762"/>
    </source>
</evidence>
<dbReference type="Proteomes" id="UP000636709">
    <property type="component" value="Unassembled WGS sequence"/>
</dbReference>
<dbReference type="EMBL" id="JACEFO010001686">
    <property type="protein sequence ID" value="KAF8721245.1"/>
    <property type="molecule type" value="Genomic_DNA"/>
</dbReference>